<dbReference type="Proteomes" id="UP000603453">
    <property type="component" value="Unassembled WGS sequence"/>
</dbReference>
<comment type="caution">
    <text evidence="1">The sequence shown here is derived from an EMBL/GenBank/DDBJ whole genome shotgun (WGS) entry which is preliminary data.</text>
</comment>
<gene>
    <name evidence="1" type="ORF">INT47_011418</name>
</gene>
<evidence type="ECO:0000313" key="2">
    <source>
        <dbReference type="Proteomes" id="UP000603453"/>
    </source>
</evidence>
<organism evidence="1 2">
    <name type="scientific">Mucor saturninus</name>
    <dbReference type="NCBI Taxonomy" id="64648"/>
    <lineage>
        <taxon>Eukaryota</taxon>
        <taxon>Fungi</taxon>
        <taxon>Fungi incertae sedis</taxon>
        <taxon>Mucoromycota</taxon>
        <taxon>Mucoromycotina</taxon>
        <taxon>Mucoromycetes</taxon>
        <taxon>Mucorales</taxon>
        <taxon>Mucorineae</taxon>
        <taxon>Mucoraceae</taxon>
        <taxon>Mucor</taxon>
    </lineage>
</organism>
<protein>
    <submittedName>
        <fullName evidence="1">Uncharacterized protein</fullName>
    </submittedName>
</protein>
<reference evidence="1" key="1">
    <citation type="submission" date="2020-12" db="EMBL/GenBank/DDBJ databases">
        <title>Metabolic potential, ecology and presence of endohyphal bacteria is reflected in genomic diversity of Mucoromycotina.</title>
        <authorList>
            <person name="Muszewska A."/>
            <person name="Okrasinska A."/>
            <person name="Steczkiewicz K."/>
            <person name="Drgas O."/>
            <person name="Orlowska M."/>
            <person name="Perlinska-Lenart U."/>
            <person name="Aleksandrzak-Piekarczyk T."/>
            <person name="Szatraj K."/>
            <person name="Zielenkiewicz U."/>
            <person name="Pilsyk S."/>
            <person name="Malc E."/>
            <person name="Mieczkowski P."/>
            <person name="Kruszewska J.S."/>
            <person name="Biernat P."/>
            <person name="Pawlowska J."/>
        </authorList>
    </citation>
    <scope>NUCLEOTIDE SEQUENCE</scope>
    <source>
        <strain evidence="1">WA0000017839</strain>
    </source>
</reference>
<evidence type="ECO:0000313" key="1">
    <source>
        <dbReference type="EMBL" id="KAG2190935.1"/>
    </source>
</evidence>
<keyword evidence="2" id="KW-1185">Reference proteome</keyword>
<name>A0A8H7QFQ9_9FUNG</name>
<dbReference type="OrthoDB" id="2400069at2759"/>
<sequence length="93" mass="10905">MFNPADAPSRQQLDHQLEWSISQDVFQQLDHQWEQYSMDLHGRHEPMSDELSHYVPMPSMEHDIGYIAEVANRSGQDVYPDYTELDGNNLRTN</sequence>
<accession>A0A8H7QFQ9</accession>
<proteinExistence type="predicted"/>
<dbReference type="AlphaFoldDB" id="A0A8H7QFQ9"/>
<dbReference type="EMBL" id="JAEPRD010000513">
    <property type="protein sequence ID" value="KAG2190935.1"/>
    <property type="molecule type" value="Genomic_DNA"/>
</dbReference>